<dbReference type="Pfam" id="PF01979">
    <property type="entry name" value="Amidohydro_1"/>
    <property type="match status" value="1"/>
</dbReference>
<evidence type="ECO:0000313" key="3">
    <source>
        <dbReference type="EMBL" id="PON23442.1"/>
    </source>
</evidence>
<gene>
    <name evidence="3" type="ORF">TGAM01_v207676</name>
</gene>
<feature type="region of interest" description="Disordered" evidence="1">
    <location>
        <begin position="1"/>
        <end position="25"/>
    </location>
</feature>
<evidence type="ECO:0000259" key="2">
    <source>
        <dbReference type="Pfam" id="PF01979"/>
    </source>
</evidence>
<dbReference type="CDD" id="cd01299">
    <property type="entry name" value="Met_dep_hydrolase_A"/>
    <property type="match status" value="1"/>
</dbReference>
<dbReference type="SUPFAM" id="SSF51556">
    <property type="entry name" value="Metallo-dependent hydrolases"/>
    <property type="match status" value="1"/>
</dbReference>
<reference evidence="3 4" key="1">
    <citation type="journal article" date="2016" name="Genome Announc.">
        <title>Draft Whole-Genome Sequence of Trichoderma gamsii T6085, a Promising Biocontrol Agent of Fusarium Head Blight on Wheat.</title>
        <authorList>
            <person name="Baroncelli R."/>
            <person name="Zapparata A."/>
            <person name="Piaggeschi G."/>
            <person name="Sarrocco S."/>
            <person name="Vannacci G."/>
        </authorList>
    </citation>
    <scope>NUCLEOTIDE SEQUENCE [LARGE SCALE GENOMIC DNA]</scope>
    <source>
        <strain evidence="3 4">T6085</strain>
    </source>
</reference>
<dbReference type="InterPro" id="IPR011059">
    <property type="entry name" value="Metal-dep_hydrolase_composite"/>
</dbReference>
<sequence length="465" mass="51374">MVSWPAFSLDNFQTTPGERYQGPPRNLKPIREYKVKPELQPPNYEIKGIDPASKILFVNVNIIESSGREPYKGSVYIQGERIVFVGSIPNEIELKRDPSVSVCDGNGRTIMSGLGDAHTHMTWNGGDISQLGKMNPGEHLLLTEENAKCYLDSGYTMCFGAAAAKDHLDIAVRDAINAGSIPGPRSLANAREIAKTDGELSLDISFMADNVDDFRRVVKTIADLGADNIKLSMSGEAITEIRSAEDCYYTEEETRVAVEEAHKLGKRVCSHARARDSVVQSAKYDVDVIFHASYTCDEGMKLLEEKKDCIVVAPAINWLWATLYDAEPFGYAFNAAEAMGYKRETEIAVAALREMHRRGIIVLPGGDYGFAWCPHGTYARDLVHFHKLLDMTTHESIIAATAGVGALMGRPHELGKIQPGYYADLILVDGDPMKELEILQNHDKLNVIMINGRIHKAGPNDFVEN</sequence>
<organism evidence="3 4">
    <name type="scientific">Trichoderma gamsii</name>
    <dbReference type="NCBI Taxonomy" id="398673"/>
    <lineage>
        <taxon>Eukaryota</taxon>
        <taxon>Fungi</taxon>
        <taxon>Dikarya</taxon>
        <taxon>Ascomycota</taxon>
        <taxon>Pezizomycotina</taxon>
        <taxon>Sordariomycetes</taxon>
        <taxon>Hypocreomycetidae</taxon>
        <taxon>Hypocreales</taxon>
        <taxon>Hypocreaceae</taxon>
        <taxon>Trichoderma</taxon>
    </lineage>
</organism>
<dbReference type="SUPFAM" id="SSF51338">
    <property type="entry name" value="Composite domain of metallo-dependent hydrolases"/>
    <property type="match status" value="1"/>
</dbReference>
<evidence type="ECO:0000256" key="1">
    <source>
        <dbReference type="SAM" id="MobiDB-lite"/>
    </source>
</evidence>
<dbReference type="Gene3D" id="2.30.40.10">
    <property type="entry name" value="Urease, subunit C, domain 1"/>
    <property type="match status" value="1"/>
</dbReference>
<dbReference type="Gene3D" id="3.20.20.140">
    <property type="entry name" value="Metal-dependent hydrolases"/>
    <property type="match status" value="1"/>
</dbReference>
<keyword evidence="4" id="KW-1185">Reference proteome</keyword>
<dbReference type="InterPro" id="IPR051781">
    <property type="entry name" value="Metallo-dep_Hydrolase"/>
</dbReference>
<dbReference type="GeneID" id="29985251"/>
<dbReference type="PANTHER" id="PTHR43135:SF3">
    <property type="entry name" value="ALPHA-D-RIBOSE 1-METHYLPHOSPHONATE 5-TRIPHOSPHATE DIPHOSPHATASE"/>
    <property type="match status" value="1"/>
</dbReference>
<name>A0A2P4ZGN1_9HYPO</name>
<dbReference type="InterPro" id="IPR057744">
    <property type="entry name" value="OTAase-like"/>
</dbReference>
<dbReference type="InterPro" id="IPR006680">
    <property type="entry name" value="Amidohydro-rel"/>
</dbReference>
<dbReference type="PANTHER" id="PTHR43135">
    <property type="entry name" value="ALPHA-D-RIBOSE 1-METHYLPHOSPHONATE 5-TRIPHOSPHATE DIPHOSPHATASE"/>
    <property type="match status" value="1"/>
</dbReference>
<feature type="domain" description="Amidohydrolase-related" evidence="2">
    <location>
        <begin position="110"/>
        <end position="454"/>
    </location>
</feature>
<dbReference type="GO" id="GO:0016810">
    <property type="term" value="F:hydrolase activity, acting on carbon-nitrogen (but not peptide) bonds"/>
    <property type="evidence" value="ECO:0007669"/>
    <property type="project" value="InterPro"/>
</dbReference>
<dbReference type="InterPro" id="IPR032466">
    <property type="entry name" value="Metal_Hydrolase"/>
</dbReference>
<accession>A0A2P4ZGN1</accession>
<evidence type="ECO:0000313" key="4">
    <source>
        <dbReference type="Proteomes" id="UP000054821"/>
    </source>
</evidence>
<dbReference type="RefSeq" id="XP_018661618.1">
    <property type="nucleotide sequence ID" value="XM_018805168.1"/>
</dbReference>
<proteinExistence type="predicted"/>
<comment type="caution">
    <text evidence="3">The sequence shown here is derived from an EMBL/GenBank/DDBJ whole genome shotgun (WGS) entry which is preliminary data.</text>
</comment>
<dbReference type="EMBL" id="JPDN02000029">
    <property type="protein sequence ID" value="PON23442.1"/>
    <property type="molecule type" value="Genomic_DNA"/>
</dbReference>
<dbReference type="STRING" id="398673.A0A2P4ZGN1"/>
<protein>
    <recommendedName>
        <fullName evidence="2">Amidohydrolase-related domain-containing protein</fullName>
    </recommendedName>
</protein>
<dbReference type="AlphaFoldDB" id="A0A2P4ZGN1"/>
<dbReference type="Proteomes" id="UP000054821">
    <property type="component" value="Unassembled WGS sequence"/>
</dbReference>